<sequence>MKTIKYITNYSLWLACTLFAVLFIACDDDETPALKVNRLAVTDVAEGTISLIEGDTYATAVTTFPADAVDAGEYTYRYTTSNEKVFTVDETGVVTAIGVGEAVLSVWSLNNTDLWTTCLVKVEKRIYPVTSITVSEAYKDYYVAMERTIKLGETVAVFPENATNPDVIYLSSDPEVAEVNEYGEVYTKRLGDVTITIKSTDGSEVATTCDFHIRNVEYTDYLVRTDWTVETSHPWAADKTAGGNPLNMFDDNTKSSILLVKANGKTFTDANNAKITVPVGDIVYFIIDMQAPQTFDFFKLTHRTDNNTDNLRVKKVSVYGSNDNEEFTEILKGADIPVAKTITDVIVDLPMKVTYRYFKITLDAWSNNGNTMQISEFNIGKMNFMANE</sequence>
<dbReference type="SUPFAM" id="SSF49373">
    <property type="entry name" value="Invasin/intimin cell-adhesion fragments"/>
    <property type="match status" value="2"/>
</dbReference>
<evidence type="ECO:0000259" key="2">
    <source>
        <dbReference type="SMART" id="SM00635"/>
    </source>
</evidence>
<dbReference type="RefSeq" id="WP_167960700.1">
    <property type="nucleotide sequence ID" value="NZ_CP050831.1"/>
</dbReference>
<dbReference type="InterPro" id="IPR003343">
    <property type="entry name" value="Big_2"/>
</dbReference>
<organism evidence="3 4">
    <name type="scientific">Bacteroides faecium</name>
    <dbReference type="NCBI Taxonomy" id="2715212"/>
    <lineage>
        <taxon>Bacteria</taxon>
        <taxon>Pseudomonadati</taxon>
        <taxon>Bacteroidota</taxon>
        <taxon>Bacteroidia</taxon>
        <taxon>Bacteroidales</taxon>
        <taxon>Bacteroidaceae</taxon>
        <taxon>Bacteroides</taxon>
    </lineage>
</organism>
<dbReference type="KEGG" id="bfc:BacF7301_04720"/>
<dbReference type="AlphaFoldDB" id="A0A6H0KM99"/>
<evidence type="ECO:0000313" key="4">
    <source>
        <dbReference type="Proteomes" id="UP000501780"/>
    </source>
</evidence>
<protein>
    <recommendedName>
        <fullName evidence="2">BIG2 domain-containing protein</fullName>
    </recommendedName>
</protein>
<reference evidence="3 4" key="1">
    <citation type="submission" date="2020-03" db="EMBL/GenBank/DDBJ databases">
        <title>Genomic analysis of Bacteroides faecium CBA7301.</title>
        <authorList>
            <person name="Kim J."/>
            <person name="Roh S.W."/>
        </authorList>
    </citation>
    <scope>NUCLEOTIDE SEQUENCE [LARGE SCALE GENOMIC DNA]</scope>
    <source>
        <strain evidence="3 4">CBA7301</strain>
    </source>
</reference>
<feature type="domain" description="BIG2" evidence="2">
    <location>
        <begin position="128"/>
        <end position="209"/>
    </location>
</feature>
<keyword evidence="1" id="KW-0732">Signal</keyword>
<dbReference type="SUPFAM" id="SSF49785">
    <property type="entry name" value="Galactose-binding domain-like"/>
    <property type="match status" value="1"/>
</dbReference>
<evidence type="ECO:0000313" key="3">
    <source>
        <dbReference type="EMBL" id="QIU93497.1"/>
    </source>
</evidence>
<keyword evidence="4" id="KW-1185">Reference proteome</keyword>
<evidence type="ECO:0000256" key="1">
    <source>
        <dbReference type="SAM" id="SignalP"/>
    </source>
</evidence>
<dbReference type="PROSITE" id="PS51257">
    <property type="entry name" value="PROKAR_LIPOPROTEIN"/>
    <property type="match status" value="1"/>
</dbReference>
<dbReference type="InterPro" id="IPR000421">
    <property type="entry name" value="FA58C"/>
</dbReference>
<dbReference type="Pfam" id="PF02368">
    <property type="entry name" value="Big_2"/>
    <property type="match status" value="1"/>
</dbReference>
<dbReference type="InterPro" id="IPR008979">
    <property type="entry name" value="Galactose-bd-like_sf"/>
</dbReference>
<dbReference type="InterPro" id="IPR008964">
    <property type="entry name" value="Invasin/intimin_cell_adhesion"/>
</dbReference>
<name>A0A6H0KM99_9BACE</name>
<dbReference type="Proteomes" id="UP000501780">
    <property type="component" value="Chromosome"/>
</dbReference>
<dbReference type="EMBL" id="CP050831">
    <property type="protein sequence ID" value="QIU93497.1"/>
    <property type="molecule type" value="Genomic_DNA"/>
</dbReference>
<dbReference type="Gene3D" id="2.60.40.1080">
    <property type="match status" value="2"/>
</dbReference>
<feature type="chain" id="PRO_5026137842" description="BIG2 domain-containing protein" evidence="1">
    <location>
        <begin position="21"/>
        <end position="388"/>
    </location>
</feature>
<feature type="signal peptide" evidence="1">
    <location>
        <begin position="1"/>
        <end position="20"/>
    </location>
</feature>
<dbReference type="Pfam" id="PF00754">
    <property type="entry name" value="F5_F8_type_C"/>
    <property type="match status" value="1"/>
</dbReference>
<accession>A0A6H0KM99</accession>
<gene>
    <name evidence="3" type="ORF">BacF7301_04720</name>
</gene>
<proteinExistence type="predicted"/>
<dbReference type="SMART" id="SM00635">
    <property type="entry name" value="BID_2"/>
    <property type="match status" value="2"/>
</dbReference>
<feature type="domain" description="BIG2" evidence="2">
    <location>
        <begin position="35"/>
        <end position="118"/>
    </location>
</feature>
<dbReference type="Gene3D" id="2.60.120.260">
    <property type="entry name" value="Galactose-binding domain-like"/>
    <property type="match status" value="1"/>
</dbReference>